<feature type="compositionally biased region" description="Polar residues" evidence="1">
    <location>
        <begin position="73"/>
        <end position="84"/>
    </location>
</feature>
<accession>A0A3N4LZK4</accession>
<dbReference type="STRING" id="1051890.A0A3N4LZK4"/>
<evidence type="ECO:0000313" key="2">
    <source>
        <dbReference type="EMBL" id="RPB28354.1"/>
    </source>
</evidence>
<feature type="compositionally biased region" description="Polar residues" evidence="1">
    <location>
        <begin position="313"/>
        <end position="336"/>
    </location>
</feature>
<reference evidence="2 3" key="1">
    <citation type="journal article" date="2018" name="Nat. Ecol. Evol.">
        <title>Pezizomycetes genomes reveal the molecular basis of ectomycorrhizal truffle lifestyle.</title>
        <authorList>
            <person name="Murat C."/>
            <person name="Payen T."/>
            <person name="Noel B."/>
            <person name="Kuo A."/>
            <person name="Morin E."/>
            <person name="Chen J."/>
            <person name="Kohler A."/>
            <person name="Krizsan K."/>
            <person name="Balestrini R."/>
            <person name="Da Silva C."/>
            <person name="Montanini B."/>
            <person name="Hainaut M."/>
            <person name="Levati E."/>
            <person name="Barry K.W."/>
            <person name="Belfiori B."/>
            <person name="Cichocki N."/>
            <person name="Clum A."/>
            <person name="Dockter R.B."/>
            <person name="Fauchery L."/>
            <person name="Guy J."/>
            <person name="Iotti M."/>
            <person name="Le Tacon F."/>
            <person name="Lindquist E.A."/>
            <person name="Lipzen A."/>
            <person name="Malagnac F."/>
            <person name="Mello A."/>
            <person name="Molinier V."/>
            <person name="Miyauchi S."/>
            <person name="Poulain J."/>
            <person name="Riccioni C."/>
            <person name="Rubini A."/>
            <person name="Sitrit Y."/>
            <person name="Splivallo R."/>
            <person name="Traeger S."/>
            <person name="Wang M."/>
            <person name="Zifcakova L."/>
            <person name="Wipf D."/>
            <person name="Zambonelli A."/>
            <person name="Paolocci F."/>
            <person name="Nowrousian M."/>
            <person name="Ottonello S."/>
            <person name="Baldrian P."/>
            <person name="Spatafora J.W."/>
            <person name="Henrissat B."/>
            <person name="Nagy L.G."/>
            <person name="Aury J.M."/>
            <person name="Wincker P."/>
            <person name="Grigoriev I.V."/>
            <person name="Bonfante P."/>
            <person name="Martin F.M."/>
        </authorList>
    </citation>
    <scope>NUCLEOTIDE SEQUENCE [LARGE SCALE GENOMIC DNA]</scope>
    <source>
        <strain evidence="2 3">ATCC MYA-4762</strain>
    </source>
</reference>
<evidence type="ECO:0000313" key="3">
    <source>
        <dbReference type="Proteomes" id="UP000267821"/>
    </source>
</evidence>
<feature type="region of interest" description="Disordered" evidence="1">
    <location>
        <begin position="313"/>
        <end position="346"/>
    </location>
</feature>
<dbReference type="AlphaFoldDB" id="A0A3N4LZK4"/>
<keyword evidence="3" id="KW-1185">Reference proteome</keyword>
<feature type="region of interest" description="Disordered" evidence="1">
    <location>
        <begin position="401"/>
        <end position="425"/>
    </location>
</feature>
<sequence length="425" mass="45373">MESPLQHGPKTIHSALAQVEEYDSPASSAPSTKVIQVTWVHSLSSTLGDGEWSVFWEGMDEGHGIDEGYGSLASGSEGQSVSLDESSRKEDTHPFEAMGDSFFEKIFQERAIVQTPTRIVPPLVSTSPNSPTTSSSQKFSVYFLLSNSTAVPTSVTIHFTPIWASPIAPSPTLTVTVNPVFKTVNYGSLHKAWAKTRLVDLNELQELADELARTGQRGVGIGSFKVGIDGGGHDEERLKWEAEMVGRERNWVLKTFLGKVIAGKPLKEDALTGTNGDDEDLTEQKEIEEGLKLLGTLAQGLKVTNDDDAFTEETQQAPGYPSTVKSASQAPPASNDNDGEEDDLFALPLSPRSPEICVSPFSFRGPAIGNLDATIWSGMPTKITAKLSADAIPVAGGAPLTPTLTGAPNPGEMRKKRLAGPGISA</sequence>
<dbReference type="OrthoDB" id="5344482at2759"/>
<dbReference type="EMBL" id="ML121529">
    <property type="protein sequence ID" value="RPB28354.1"/>
    <property type="molecule type" value="Genomic_DNA"/>
</dbReference>
<dbReference type="InParanoid" id="A0A3N4LZK4"/>
<proteinExistence type="predicted"/>
<dbReference type="Proteomes" id="UP000267821">
    <property type="component" value="Unassembled WGS sequence"/>
</dbReference>
<gene>
    <name evidence="2" type="ORF">L211DRAFT_379300</name>
</gene>
<feature type="region of interest" description="Disordered" evidence="1">
    <location>
        <begin position="66"/>
        <end position="91"/>
    </location>
</feature>
<organism evidence="2 3">
    <name type="scientific">Terfezia boudieri ATCC MYA-4762</name>
    <dbReference type="NCBI Taxonomy" id="1051890"/>
    <lineage>
        <taxon>Eukaryota</taxon>
        <taxon>Fungi</taxon>
        <taxon>Dikarya</taxon>
        <taxon>Ascomycota</taxon>
        <taxon>Pezizomycotina</taxon>
        <taxon>Pezizomycetes</taxon>
        <taxon>Pezizales</taxon>
        <taxon>Pezizaceae</taxon>
        <taxon>Terfezia</taxon>
    </lineage>
</organism>
<name>A0A3N4LZK4_9PEZI</name>
<evidence type="ECO:0000256" key="1">
    <source>
        <dbReference type="SAM" id="MobiDB-lite"/>
    </source>
</evidence>
<protein>
    <submittedName>
        <fullName evidence="2">Uncharacterized protein</fullName>
    </submittedName>
</protein>